<protein>
    <submittedName>
        <fullName evidence="8">Uncharacterized protein</fullName>
    </submittedName>
</protein>
<feature type="domain" description="Glycosyl hydrolase 109 C-terminal" evidence="7">
    <location>
        <begin position="177"/>
        <end position="344"/>
    </location>
</feature>
<comment type="cofactor">
    <cofactor evidence="1">
        <name>NAD(+)</name>
        <dbReference type="ChEBI" id="CHEBI:57540"/>
    </cofactor>
</comment>
<dbReference type="InterPro" id="IPR006311">
    <property type="entry name" value="TAT_signal"/>
</dbReference>
<evidence type="ECO:0000256" key="3">
    <source>
        <dbReference type="ARBA" id="ARBA00022801"/>
    </source>
</evidence>
<accession>A0A1F5YR84</accession>
<evidence type="ECO:0000256" key="4">
    <source>
        <dbReference type="ARBA" id="ARBA00023027"/>
    </source>
</evidence>
<dbReference type="GO" id="GO:0016798">
    <property type="term" value="F:hydrolase activity, acting on glycosyl bonds"/>
    <property type="evidence" value="ECO:0007669"/>
    <property type="project" value="UniProtKB-KW"/>
</dbReference>
<dbReference type="EMBL" id="MFIX01000180">
    <property type="protein sequence ID" value="OGG02625.1"/>
    <property type="molecule type" value="Genomic_DNA"/>
</dbReference>
<comment type="similarity">
    <text evidence="2">Belongs to the Gfo/Idh/MocA family. Glycosyl hydrolase 109 subfamily.</text>
</comment>
<feature type="domain" description="Gfo/Idh/MocA-like oxidoreductase N-terminal" evidence="6">
    <location>
        <begin position="40"/>
        <end position="166"/>
    </location>
</feature>
<comment type="caution">
    <text evidence="8">The sequence shown here is derived from an EMBL/GenBank/DDBJ whole genome shotgun (WGS) entry which is preliminary data.</text>
</comment>
<dbReference type="AlphaFoldDB" id="A0A1F5YR84"/>
<sequence>MSKNGISRREFFESSAAAGLALAATGATSKLAAQEKDKPVRVGFIGVGSRGTVLLRLALLVEGVEIPAICDIDESHLSRAQRLVERRGQPTPEGYSRGPEDYRRMVERDDLDCVICATPWAWHTPMMVATLEAGKYGGVEVPAAGSVEECWQLVEASERTGVPCMMLENYCYFRNVMLALNLLDLGLFGDPVHSQVGYQKDERMLGIGPDGEMDFYSKVRSQANGNLYPTHALGPAAWLMNVNRADRFSYMVSMSSRSKQLGDYAVEKFGKDHPAAKIKFSQGDVNTTLIRTEQGRTVTLYYDTQSPRPWDPILRFQTSKGIFMGSFEKIYVEGLSEKPLTWEDSAGYYEKYEHPLWKKFGAMEVSGLGRGVSDFLAVHQFIEAVRRKSLTPLDVYDAVSWSVITPLSKQSVANKSAAVDFPDFTRGKWKEERKRIYYDV</sequence>
<dbReference type="PROSITE" id="PS51318">
    <property type="entry name" value="TAT"/>
    <property type="match status" value="1"/>
</dbReference>
<dbReference type="InterPro" id="IPR036291">
    <property type="entry name" value="NAD(P)-bd_dom_sf"/>
</dbReference>
<evidence type="ECO:0000313" key="9">
    <source>
        <dbReference type="Proteomes" id="UP000179129"/>
    </source>
</evidence>
<dbReference type="Proteomes" id="UP000179129">
    <property type="component" value="Unassembled WGS sequence"/>
</dbReference>
<dbReference type="PANTHER" id="PTHR43818">
    <property type="entry name" value="BCDNA.GH03377"/>
    <property type="match status" value="1"/>
</dbReference>
<dbReference type="InterPro" id="IPR000683">
    <property type="entry name" value="Gfo/Idh/MocA-like_OxRdtase_N"/>
</dbReference>
<dbReference type="Pfam" id="PF01408">
    <property type="entry name" value="GFO_IDH_MocA"/>
    <property type="match status" value="1"/>
</dbReference>
<dbReference type="Gene3D" id="3.40.50.720">
    <property type="entry name" value="NAD(P)-binding Rossmann-like Domain"/>
    <property type="match status" value="1"/>
</dbReference>
<keyword evidence="3" id="KW-0378">Hydrolase</keyword>
<dbReference type="STRING" id="1817867.A3F83_03305"/>
<dbReference type="Gene3D" id="3.30.360.10">
    <property type="entry name" value="Dihydrodipicolinate Reductase, domain 2"/>
    <property type="match status" value="1"/>
</dbReference>
<evidence type="ECO:0000256" key="2">
    <source>
        <dbReference type="ARBA" id="ARBA00009329"/>
    </source>
</evidence>
<gene>
    <name evidence="8" type="ORF">A3F83_03305</name>
</gene>
<dbReference type="Pfam" id="PF21252">
    <property type="entry name" value="Glyco_hydro_109_C"/>
    <property type="match status" value="1"/>
</dbReference>
<evidence type="ECO:0000313" key="8">
    <source>
        <dbReference type="EMBL" id="OGG02625.1"/>
    </source>
</evidence>
<dbReference type="SUPFAM" id="SSF51735">
    <property type="entry name" value="NAD(P)-binding Rossmann-fold domains"/>
    <property type="match status" value="1"/>
</dbReference>
<dbReference type="PANTHER" id="PTHR43818:SF1">
    <property type="entry name" value="GLYCOSYL HYDROLASE FAMILY 109 PROTEIN"/>
    <property type="match status" value="1"/>
</dbReference>
<evidence type="ECO:0000259" key="7">
    <source>
        <dbReference type="Pfam" id="PF21252"/>
    </source>
</evidence>
<dbReference type="InterPro" id="IPR050463">
    <property type="entry name" value="Gfo/Idh/MocA_oxidrdct_glycsds"/>
</dbReference>
<organism evidence="8 9">
    <name type="scientific">Candidatus Glassbacteria bacterium RIFCSPLOWO2_12_FULL_58_11</name>
    <dbReference type="NCBI Taxonomy" id="1817867"/>
    <lineage>
        <taxon>Bacteria</taxon>
        <taxon>Candidatus Glassiibacteriota</taxon>
    </lineage>
</organism>
<dbReference type="GO" id="GO:0000166">
    <property type="term" value="F:nucleotide binding"/>
    <property type="evidence" value="ECO:0007669"/>
    <property type="project" value="InterPro"/>
</dbReference>
<reference evidence="8 9" key="1">
    <citation type="journal article" date="2016" name="Nat. Commun.">
        <title>Thousands of microbial genomes shed light on interconnected biogeochemical processes in an aquifer system.</title>
        <authorList>
            <person name="Anantharaman K."/>
            <person name="Brown C.T."/>
            <person name="Hug L.A."/>
            <person name="Sharon I."/>
            <person name="Castelle C.J."/>
            <person name="Probst A.J."/>
            <person name="Thomas B.C."/>
            <person name="Singh A."/>
            <person name="Wilkins M.J."/>
            <person name="Karaoz U."/>
            <person name="Brodie E.L."/>
            <person name="Williams K.H."/>
            <person name="Hubbard S.S."/>
            <person name="Banfield J.F."/>
        </authorList>
    </citation>
    <scope>NUCLEOTIDE SEQUENCE [LARGE SCALE GENOMIC DNA]</scope>
</reference>
<dbReference type="InterPro" id="IPR049303">
    <property type="entry name" value="Glyco_hydro_109_C"/>
</dbReference>
<keyword evidence="5" id="KW-0326">Glycosidase</keyword>
<evidence type="ECO:0000256" key="1">
    <source>
        <dbReference type="ARBA" id="ARBA00001911"/>
    </source>
</evidence>
<keyword evidence="4" id="KW-0520">NAD</keyword>
<evidence type="ECO:0000259" key="6">
    <source>
        <dbReference type="Pfam" id="PF01408"/>
    </source>
</evidence>
<name>A0A1F5YR84_9BACT</name>
<evidence type="ECO:0000256" key="5">
    <source>
        <dbReference type="ARBA" id="ARBA00023295"/>
    </source>
</evidence>
<proteinExistence type="inferred from homology"/>